<dbReference type="Proteomes" id="UP000694400">
    <property type="component" value="Chromosome 7"/>
</dbReference>
<evidence type="ECO:0000259" key="16">
    <source>
        <dbReference type="Pfam" id="PF00626"/>
    </source>
</evidence>
<keyword evidence="12" id="KW-0653">Protein transport</keyword>
<dbReference type="SUPFAM" id="SSF81995">
    <property type="entry name" value="beta-sandwich domain of Sec23/24"/>
    <property type="match status" value="1"/>
</dbReference>
<name>A0A8B9TDJ4_ANAPL</name>
<feature type="compositionally biased region" description="Low complexity" evidence="15">
    <location>
        <begin position="65"/>
        <end position="79"/>
    </location>
</feature>
<dbReference type="GO" id="GO:0070971">
    <property type="term" value="C:endoplasmic reticulum exit site"/>
    <property type="evidence" value="ECO:0007669"/>
    <property type="project" value="TreeGrafter"/>
</dbReference>
<keyword evidence="7" id="KW-0597">Phosphoprotein</keyword>
<dbReference type="GO" id="GO:0005829">
    <property type="term" value="C:cytosol"/>
    <property type="evidence" value="ECO:0007669"/>
    <property type="project" value="UniProtKB-SubCell"/>
</dbReference>
<feature type="region of interest" description="Disordered" evidence="15">
    <location>
        <begin position="179"/>
        <end position="359"/>
    </location>
</feature>
<evidence type="ECO:0000256" key="14">
    <source>
        <dbReference type="ARBA" id="ARBA00023329"/>
    </source>
</evidence>
<evidence type="ECO:0000256" key="2">
    <source>
        <dbReference type="ARBA" id="ARBA00004397"/>
    </source>
</evidence>
<dbReference type="InterPro" id="IPR006900">
    <property type="entry name" value="Sec23/24_helical_dom"/>
</dbReference>
<dbReference type="FunFam" id="2.60.40.1670:FF:000004">
    <property type="entry name" value="SEC24 homolog D, COPII coat complex component"/>
    <property type="match status" value="1"/>
</dbReference>
<dbReference type="InterPro" id="IPR006895">
    <property type="entry name" value="Znf_Sec23_Sec24"/>
</dbReference>
<evidence type="ECO:0000256" key="13">
    <source>
        <dbReference type="ARBA" id="ARBA00023136"/>
    </source>
</evidence>
<dbReference type="InterPro" id="IPR012990">
    <property type="entry name" value="Beta-sandwich_Sec23_24"/>
</dbReference>
<comment type="subcellular location">
    <subcellularLocation>
        <location evidence="3">Cytoplasm</location>
        <location evidence="3">Cytosol</location>
    </subcellularLocation>
    <subcellularLocation>
        <location evidence="1">Cytoplasmic vesicle</location>
        <location evidence="1">COPII-coated vesicle membrane</location>
        <topology evidence="1">Peripheral membrane protein</topology>
        <orientation evidence="1">Cytoplasmic side</orientation>
    </subcellularLocation>
    <subcellularLocation>
        <location evidence="2">Endoplasmic reticulum membrane</location>
        <topology evidence="2">Peripheral membrane protein</topology>
        <orientation evidence="2">Cytoplasmic side</orientation>
    </subcellularLocation>
</comment>
<evidence type="ECO:0000256" key="15">
    <source>
        <dbReference type="SAM" id="MobiDB-lite"/>
    </source>
</evidence>
<dbReference type="GO" id="GO:0005789">
    <property type="term" value="C:endoplasmic reticulum membrane"/>
    <property type="evidence" value="ECO:0007669"/>
    <property type="project" value="UniProtKB-SubCell"/>
</dbReference>
<dbReference type="InterPro" id="IPR007123">
    <property type="entry name" value="Gelsolin-like_dom"/>
</dbReference>
<dbReference type="PANTHER" id="PTHR13803:SF5">
    <property type="entry name" value="PROTEIN TRANSPORT PROTEIN SEC24C"/>
    <property type="match status" value="1"/>
</dbReference>
<dbReference type="PANTHER" id="PTHR13803">
    <property type="entry name" value="SEC24-RELATED PROTEIN"/>
    <property type="match status" value="1"/>
</dbReference>
<keyword evidence="9" id="KW-0256">Endoplasmic reticulum</keyword>
<dbReference type="Gene3D" id="1.20.120.730">
    <property type="entry name" value="Sec23/Sec24 helical domain"/>
    <property type="match status" value="1"/>
</dbReference>
<dbReference type="InterPro" id="IPR006896">
    <property type="entry name" value="Sec23/24_trunk_dom"/>
</dbReference>
<dbReference type="CDD" id="cd01479">
    <property type="entry name" value="Sec24-like"/>
    <property type="match status" value="1"/>
</dbReference>
<evidence type="ECO:0000259" key="20">
    <source>
        <dbReference type="Pfam" id="PF08033"/>
    </source>
</evidence>
<dbReference type="Gene3D" id="3.40.20.10">
    <property type="entry name" value="Severin"/>
    <property type="match status" value="1"/>
</dbReference>
<keyword evidence="13" id="KW-0472">Membrane</keyword>
<dbReference type="InterPro" id="IPR036175">
    <property type="entry name" value="Sec23/24_helical_dom_sf"/>
</dbReference>
<evidence type="ECO:0000259" key="19">
    <source>
        <dbReference type="Pfam" id="PF04815"/>
    </source>
</evidence>
<dbReference type="AlphaFoldDB" id="A0A8B9TDJ4"/>
<sequence length="1102" mass="120037">MSVNQQTHTGPPYGQPQPGYQGYQQPAYGGQPLPGVPHAQYGAYNGPVPGYQQPVPPQGTSQAPSTSGTSLSSGHLGYSPFGQGDVQNGIPASTAPMQRPPTSQPFLPGSAPVPVSQTSTFQQYGPPPASVQQLSNHMAGMTIGSTSTSAPPPAGLGYGPPTSVPPVSGSFSATGSGLYTPYTASQGPPPPSVSQGLPLAQPPFSGQPVSTQRIGPSSYPPTTGAPRPPTMPGPPLPGQTAAGPPTSQPNHVSSPPPPPSTLSGPHPGPPMSGLHGPPPPTHPPQPGYQMQQNGSFGQVRGPQPNYGGAYPGTPNYGSQPGPPPPPKRLDPDSIPSPIQVIEDDRSNRGSEPFVTGVRGQVPPLVTTNFLVKDQGNASPRYIRCTSYNIPCTSDMAKQSQVPLAAVIKPLATLPPDETLPYLVDHGESGPVRCNRCKAYMCPFMQFIEGGRRFQCCFCSCVTEVPPHYFQHLDHTGKRVDFYDRPELSLGSYEFLATVDYCKNNKFPSPPAFIFMIDVSYNAVKSGLVRLICEELKSLLDYLPREGNMEESAIRVGFVTYNKVLHFYNVKSSLAQPQMMVVSDVADMFVPLLDGFLVNVNESRTVIVSLLDQIPEMFADTRETETVFGPVIQAGLEALKAAECAGKLFIFHTSLPIAEAPGKLKNRDDKKLINTDKEKTLFQPQTSFYNNLAKDCVAQGCCVDLFLFPNQYLDVATLGIVTYQTGGSIYKYAYFQLETDQDRFLNDLRRDVQKEVGFDAVMRVRTSTGIRATDFFGAFYMSNTTDVEMAGLDCDKTITVEFKHDDKLSEDSGALLQCALLYTSCAGQRRLRIHNLSLNCCTQLADLYRNCETDTLINYLAKYAYRGVLNSPVKTVRDALINQCAQILACYRKNCASPSSAGQLILPECMKLLPVYLNCVLKSDVLQPGPEVTTDDRAYIRQLVTSMDVAETNVFFYPRLLPLTKADVDSDSLPAAIRNSEERLSKGDIYLLENGLNIFVWVGVNVQQGLIQNLFGVSSFSQISSTLNTLPVLENPFSKKVRSIVDMLQVQRSRYMKLIIVKQEDKLEMLFKHFLVEDKSLTGGASYVDFLCHMHKEIRQLLS</sequence>
<feature type="domain" description="Sec23/Sec24 trunk" evidence="18">
    <location>
        <begin position="507"/>
        <end position="751"/>
    </location>
</feature>
<feature type="domain" description="Gelsolin-like" evidence="16">
    <location>
        <begin position="972"/>
        <end position="1043"/>
    </location>
</feature>
<keyword evidence="8" id="KW-0479">Metal-binding</keyword>
<evidence type="ECO:0000256" key="10">
    <source>
        <dbReference type="ARBA" id="ARBA00022833"/>
    </source>
</evidence>
<dbReference type="SUPFAM" id="SSF82754">
    <property type="entry name" value="C-terminal, gelsolin-like domain of Sec23/24"/>
    <property type="match status" value="1"/>
</dbReference>
<dbReference type="Gene3D" id="2.60.40.1670">
    <property type="entry name" value="beta-sandwich domain of Sec23/24"/>
    <property type="match status" value="1"/>
</dbReference>
<dbReference type="FunFam" id="3.40.20.10:FF:000023">
    <property type="entry name" value="protein transport protein Sec24C isoform X1"/>
    <property type="match status" value="1"/>
</dbReference>
<feature type="domain" description="Sec23/Sec24 helical" evidence="19">
    <location>
        <begin position="852"/>
        <end position="951"/>
    </location>
</feature>
<reference evidence="21" key="1">
    <citation type="submission" date="2019-08" db="EMBL/GenBank/DDBJ databases">
        <title>Three high-quality genomes provides insights into domestication of ducks.</title>
        <authorList>
            <person name="Hou Z.C."/>
            <person name="Zhu F."/>
            <person name="Yin Z.T."/>
            <person name="Zhang F."/>
        </authorList>
    </citation>
    <scope>NUCLEOTIDE SEQUENCE [LARGE SCALE GENOMIC DNA]</scope>
</reference>
<dbReference type="InterPro" id="IPR050550">
    <property type="entry name" value="SEC23_SEC24_subfamily"/>
</dbReference>
<evidence type="ECO:0000313" key="21">
    <source>
        <dbReference type="Ensembl" id="ENSAPLP00020019897.1"/>
    </source>
</evidence>
<dbReference type="Gene3D" id="3.40.50.410">
    <property type="entry name" value="von Willebrand factor, type A domain"/>
    <property type="match status" value="1"/>
</dbReference>
<dbReference type="FunFam" id="2.30.30.380:FF:000003">
    <property type="entry name" value="SEC24 homolog D, COPII coat complex component"/>
    <property type="match status" value="1"/>
</dbReference>
<evidence type="ECO:0000256" key="11">
    <source>
        <dbReference type="ARBA" id="ARBA00022892"/>
    </source>
</evidence>
<keyword evidence="10" id="KW-0862">Zinc</keyword>
<dbReference type="InterPro" id="IPR029006">
    <property type="entry name" value="ADF-H/Gelsolin-like_dom_sf"/>
</dbReference>
<keyword evidence="11" id="KW-0931">ER-Golgi transport</keyword>
<evidence type="ECO:0000256" key="9">
    <source>
        <dbReference type="ARBA" id="ARBA00022824"/>
    </source>
</evidence>
<evidence type="ECO:0000256" key="12">
    <source>
        <dbReference type="ARBA" id="ARBA00022927"/>
    </source>
</evidence>
<feature type="region of interest" description="Disordered" evidence="15">
    <location>
        <begin position="1"/>
        <end position="162"/>
    </location>
</feature>
<dbReference type="InterPro" id="IPR036465">
    <property type="entry name" value="vWFA_dom_sf"/>
</dbReference>
<evidence type="ECO:0000313" key="22">
    <source>
        <dbReference type="Proteomes" id="UP000694400"/>
    </source>
</evidence>
<dbReference type="Pfam" id="PF04815">
    <property type="entry name" value="Sec23_helical"/>
    <property type="match status" value="1"/>
</dbReference>
<dbReference type="Pfam" id="PF04811">
    <property type="entry name" value="Sec23_trunk"/>
    <property type="match status" value="1"/>
</dbReference>
<dbReference type="Ensembl" id="ENSAPLT00020021503.1">
    <property type="protein sequence ID" value="ENSAPLP00020019897.1"/>
    <property type="gene ID" value="ENSAPLG00020006044.1"/>
</dbReference>
<feature type="compositionally biased region" description="Pro residues" evidence="15">
    <location>
        <begin position="254"/>
        <end position="286"/>
    </location>
</feature>
<dbReference type="SUPFAM" id="SSF53300">
    <property type="entry name" value="vWA-like"/>
    <property type="match status" value="1"/>
</dbReference>
<dbReference type="FunFam" id="3.40.50.410:FF:000020">
    <property type="entry name" value="protein transport protein Sec24D isoform X1"/>
    <property type="match status" value="1"/>
</dbReference>
<dbReference type="InterPro" id="IPR036180">
    <property type="entry name" value="Gelsolin-like_dom_sf"/>
</dbReference>
<protein>
    <recommendedName>
        <fullName evidence="23">Protein transport protein Sec24C</fullName>
    </recommendedName>
</protein>
<organism evidence="21 22">
    <name type="scientific">Anas platyrhynchos</name>
    <name type="common">Mallard</name>
    <name type="synonym">Anas boschas</name>
    <dbReference type="NCBI Taxonomy" id="8839"/>
    <lineage>
        <taxon>Eukaryota</taxon>
        <taxon>Metazoa</taxon>
        <taxon>Chordata</taxon>
        <taxon>Craniata</taxon>
        <taxon>Vertebrata</taxon>
        <taxon>Euteleostomi</taxon>
        <taxon>Archelosauria</taxon>
        <taxon>Archosauria</taxon>
        <taxon>Dinosauria</taxon>
        <taxon>Saurischia</taxon>
        <taxon>Theropoda</taxon>
        <taxon>Coelurosauria</taxon>
        <taxon>Aves</taxon>
        <taxon>Neognathae</taxon>
        <taxon>Galloanserae</taxon>
        <taxon>Anseriformes</taxon>
        <taxon>Anatidae</taxon>
        <taxon>Anatinae</taxon>
        <taxon>Anas</taxon>
    </lineage>
</organism>
<dbReference type="Gene3D" id="2.30.30.380">
    <property type="entry name" value="Zn-finger domain of Sec23/24"/>
    <property type="match status" value="1"/>
</dbReference>
<keyword evidence="6" id="KW-0963">Cytoplasm</keyword>
<dbReference type="GO" id="GO:0030127">
    <property type="term" value="C:COPII vesicle coat"/>
    <property type="evidence" value="ECO:0007669"/>
    <property type="project" value="InterPro"/>
</dbReference>
<dbReference type="GO" id="GO:0008270">
    <property type="term" value="F:zinc ion binding"/>
    <property type="evidence" value="ECO:0007669"/>
    <property type="project" value="InterPro"/>
</dbReference>
<evidence type="ECO:0000259" key="17">
    <source>
        <dbReference type="Pfam" id="PF04810"/>
    </source>
</evidence>
<comment type="similarity">
    <text evidence="4">Belongs to the SEC23/SEC24 family. SEC24 subfamily.</text>
</comment>
<dbReference type="InterPro" id="IPR041742">
    <property type="entry name" value="Sec24-like_trunk_dom"/>
</dbReference>
<feature type="compositionally biased region" description="Low complexity" evidence="15">
    <location>
        <begin position="10"/>
        <end position="33"/>
    </location>
</feature>
<dbReference type="FunFam" id="1.20.120.730:FF:000002">
    <property type="entry name" value="Protein transport protein Sec24C isoform C"/>
    <property type="match status" value="1"/>
</dbReference>
<dbReference type="Pfam" id="PF04810">
    <property type="entry name" value="zf-Sec23_Sec24"/>
    <property type="match status" value="1"/>
</dbReference>
<reference evidence="21" key="2">
    <citation type="submission" date="2025-08" db="UniProtKB">
        <authorList>
            <consortium name="Ensembl"/>
        </authorList>
    </citation>
    <scope>IDENTIFICATION</scope>
</reference>
<dbReference type="SUPFAM" id="SSF82919">
    <property type="entry name" value="Zn-finger domain of Sec23/24"/>
    <property type="match status" value="1"/>
</dbReference>
<proteinExistence type="inferred from homology"/>
<dbReference type="InterPro" id="IPR036174">
    <property type="entry name" value="Znf_Sec23_Sec24_sf"/>
</dbReference>
<evidence type="ECO:0000256" key="1">
    <source>
        <dbReference type="ARBA" id="ARBA00004299"/>
    </source>
</evidence>
<dbReference type="Pfam" id="PF00626">
    <property type="entry name" value="Gelsolin"/>
    <property type="match status" value="1"/>
</dbReference>
<feature type="domain" description="Sec23/Sec24 beta-sandwich" evidence="20">
    <location>
        <begin position="756"/>
        <end position="839"/>
    </location>
</feature>
<evidence type="ECO:0000256" key="4">
    <source>
        <dbReference type="ARBA" id="ARBA00008334"/>
    </source>
</evidence>
<evidence type="ECO:0000259" key="18">
    <source>
        <dbReference type="Pfam" id="PF04811"/>
    </source>
</evidence>
<evidence type="ECO:0000256" key="7">
    <source>
        <dbReference type="ARBA" id="ARBA00022553"/>
    </source>
</evidence>
<evidence type="ECO:0000256" key="5">
    <source>
        <dbReference type="ARBA" id="ARBA00022448"/>
    </source>
</evidence>
<keyword evidence="14" id="KW-0968">Cytoplasmic vesicle</keyword>
<dbReference type="SUPFAM" id="SSF81811">
    <property type="entry name" value="Helical domain of Sec23/24"/>
    <property type="match status" value="1"/>
</dbReference>
<feature type="compositionally biased region" description="Pro residues" evidence="15">
    <location>
        <begin position="226"/>
        <end position="237"/>
    </location>
</feature>
<feature type="domain" description="Zinc finger Sec23/Sec24-type" evidence="17">
    <location>
        <begin position="430"/>
        <end position="468"/>
    </location>
</feature>
<evidence type="ECO:0008006" key="23">
    <source>
        <dbReference type="Google" id="ProtNLM"/>
    </source>
</evidence>
<evidence type="ECO:0000256" key="3">
    <source>
        <dbReference type="ARBA" id="ARBA00004514"/>
    </source>
</evidence>
<evidence type="ECO:0000256" key="8">
    <source>
        <dbReference type="ARBA" id="ARBA00022723"/>
    </source>
</evidence>
<dbReference type="GO" id="GO:0000149">
    <property type="term" value="F:SNARE binding"/>
    <property type="evidence" value="ECO:0007669"/>
    <property type="project" value="TreeGrafter"/>
</dbReference>
<keyword evidence="5" id="KW-0813">Transport</keyword>
<dbReference type="GO" id="GO:0006886">
    <property type="term" value="P:intracellular protein transport"/>
    <property type="evidence" value="ECO:0007669"/>
    <property type="project" value="InterPro"/>
</dbReference>
<dbReference type="GO" id="GO:0090110">
    <property type="term" value="P:COPII-coated vesicle cargo loading"/>
    <property type="evidence" value="ECO:0007669"/>
    <property type="project" value="TreeGrafter"/>
</dbReference>
<evidence type="ECO:0000256" key="6">
    <source>
        <dbReference type="ARBA" id="ARBA00022490"/>
    </source>
</evidence>
<reference evidence="21" key="3">
    <citation type="submission" date="2025-09" db="UniProtKB">
        <authorList>
            <consortium name="Ensembl"/>
        </authorList>
    </citation>
    <scope>IDENTIFICATION</scope>
</reference>
<dbReference type="Pfam" id="PF08033">
    <property type="entry name" value="Sec23_BS"/>
    <property type="match status" value="1"/>
</dbReference>
<accession>A0A8B9TDJ4</accession>